<organism evidence="2 3">
    <name type="scientific">Cirrhinus mrigala</name>
    <name type="common">Mrigala</name>
    <dbReference type="NCBI Taxonomy" id="683832"/>
    <lineage>
        <taxon>Eukaryota</taxon>
        <taxon>Metazoa</taxon>
        <taxon>Chordata</taxon>
        <taxon>Craniata</taxon>
        <taxon>Vertebrata</taxon>
        <taxon>Euteleostomi</taxon>
        <taxon>Actinopterygii</taxon>
        <taxon>Neopterygii</taxon>
        <taxon>Teleostei</taxon>
        <taxon>Ostariophysi</taxon>
        <taxon>Cypriniformes</taxon>
        <taxon>Cyprinidae</taxon>
        <taxon>Labeoninae</taxon>
        <taxon>Labeonini</taxon>
        <taxon>Cirrhinus</taxon>
    </lineage>
</organism>
<reference evidence="2 3" key="1">
    <citation type="submission" date="2024-05" db="EMBL/GenBank/DDBJ databases">
        <title>Genome sequencing and assembly of Indian major carp, Cirrhinus mrigala (Hamilton, 1822).</title>
        <authorList>
            <person name="Mohindra V."/>
            <person name="Chowdhury L.M."/>
            <person name="Lal K."/>
            <person name="Jena J.K."/>
        </authorList>
    </citation>
    <scope>NUCLEOTIDE SEQUENCE [LARGE SCALE GENOMIC DNA]</scope>
    <source>
        <strain evidence="2">CM1030</strain>
        <tissue evidence="2">Blood</tissue>
    </source>
</reference>
<dbReference type="AlphaFoldDB" id="A0ABD0RF15"/>
<keyword evidence="1" id="KW-0472">Membrane</keyword>
<keyword evidence="3" id="KW-1185">Reference proteome</keyword>
<proteinExistence type="predicted"/>
<keyword evidence="1" id="KW-1133">Transmembrane helix</keyword>
<protein>
    <submittedName>
        <fullName evidence="2">Uncharacterized protein</fullName>
    </submittedName>
</protein>
<evidence type="ECO:0000313" key="2">
    <source>
        <dbReference type="EMBL" id="KAL0197081.1"/>
    </source>
</evidence>
<accession>A0ABD0RF15</accession>
<name>A0ABD0RF15_CIRMR</name>
<dbReference type="EMBL" id="JAMKFB020000003">
    <property type="protein sequence ID" value="KAL0197081.1"/>
    <property type="molecule type" value="Genomic_DNA"/>
</dbReference>
<gene>
    <name evidence="2" type="ORF">M9458_005621</name>
</gene>
<feature type="transmembrane region" description="Helical" evidence="1">
    <location>
        <begin position="12"/>
        <end position="32"/>
    </location>
</feature>
<feature type="non-terminal residue" evidence="2">
    <location>
        <position position="83"/>
    </location>
</feature>
<evidence type="ECO:0000313" key="3">
    <source>
        <dbReference type="Proteomes" id="UP001529510"/>
    </source>
</evidence>
<feature type="non-terminal residue" evidence="2">
    <location>
        <position position="1"/>
    </location>
</feature>
<sequence>KNGKMPVDEKNFLKTHVFVLSTLALMHLRLLVTTATERAYKRQRQETPDAILAGCKHADTCHDATATELNIQGRLESLWGKID</sequence>
<evidence type="ECO:0000256" key="1">
    <source>
        <dbReference type="SAM" id="Phobius"/>
    </source>
</evidence>
<comment type="caution">
    <text evidence="2">The sequence shown here is derived from an EMBL/GenBank/DDBJ whole genome shotgun (WGS) entry which is preliminary data.</text>
</comment>
<keyword evidence="1" id="KW-0812">Transmembrane</keyword>
<dbReference type="Proteomes" id="UP001529510">
    <property type="component" value="Unassembled WGS sequence"/>
</dbReference>